<name>A0A7J8LEK7_9ROSI</name>
<evidence type="ECO:0000256" key="1">
    <source>
        <dbReference type="ARBA" id="ARBA00007626"/>
    </source>
</evidence>
<evidence type="ECO:0008006" key="7">
    <source>
        <dbReference type="Google" id="ProtNLM"/>
    </source>
</evidence>
<reference evidence="5 6" key="1">
    <citation type="journal article" date="2019" name="Genome Biol. Evol.">
        <title>Insights into the evolution of the New World diploid cottons (Gossypium, subgenus Houzingenia) based on genome sequencing.</title>
        <authorList>
            <person name="Grover C.E."/>
            <person name="Arick M.A. 2nd"/>
            <person name="Thrash A."/>
            <person name="Conover J.L."/>
            <person name="Sanders W.S."/>
            <person name="Peterson D.G."/>
            <person name="Frelichowski J.E."/>
            <person name="Scheffler J.A."/>
            <person name="Scheffler B.E."/>
            <person name="Wendel J.F."/>
        </authorList>
    </citation>
    <scope>NUCLEOTIDE SEQUENCE [LARGE SCALE GENOMIC DNA]</scope>
    <source>
        <strain evidence="5">157</strain>
        <tissue evidence="5">Leaf</tissue>
    </source>
</reference>
<feature type="repeat" description="PPR" evidence="3">
    <location>
        <begin position="170"/>
        <end position="204"/>
    </location>
</feature>
<keyword evidence="4" id="KW-1133">Transmembrane helix</keyword>
<evidence type="ECO:0000256" key="3">
    <source>
        <dbReference type="PROSITE-ProRule" id="PRU00708"/>
    </source>
</evidence>
<dbReference type="NCBIfam" id="TIGR00756">
    <property type="entry name" value="PPR"/>
    <property type="match status" value="3"/>
</dbReference>
<dbReference type="PANTHER" id="PTHR47936">
    <property type="entry name" value="PPR_LONG DOMAIN-CONTAINING PROTEIN"/>
    <property type="match status" value="1"/>
</dbReference>
<evidence type="ECO:0000256" key="4">
    <source>
        <dbReference type="SAM" id="Phobius"/>
    </source>
</evidence>
<sequence>MKLISTLSDPFLAKEIFDVTITQPSFRHSYSSFLVLILKLGCSKHFSLVDDLLVHLKSDQYQVTPTLFSYLIKIYVEVDLLEKALNVFYKMLEFNIKPLPRHLNHILELIISYCNFIMPTFDLFKTTHKYGVFPNTKSYNILMCAFCLNGDLSIAYKLFNKMFERDVMSDAESHRILMQGLCRKSQVNRAVDLLKAMLYKGFILDSLSYTTLLNSLCRKKKLKEAYKLFCRMKIKGCNVDIVHYNTVILGFCRKGRAMDTIKVFPQPLQRKKSYQLLRNFGFQDNFKRDINSVVLVYTTATLAVATANCLTVITFFLVMLL</sequence>
<dbReference type="PANTHER" id="PTHR47936:SF1">
    <property type="entry name" value="PENTATRICOPEPTIDE REPEAT-CONTAINING PROTEIN GUN1, CHLOROPLASTIC"/>
    <property type="match status" value="1"/>
</dbReference>
<keyword evidence="4" id="KW-0472">Membrane</keyword>
<comment type="caution">
    <text evidence="5">The sequence shown here is derived from an EMBL/GenBank/DDBJ whole genome shotgun (WGS) entry which is preliminary data.</text>
</comment>
<feature type="repeat" description="PPR" evidence="3">
    <location>
        <begin position="205"/>
        <end position="239"/>
    </location>
</feature>
<keyword evidence="4" id="KW-0812">Transmembrane</keyword>
<feature type="repeat" description="PPR" evidence="3">
    <location>
        <begin position="135"/>
        <end position="169"/>
    </location>
</feature>
<dbReference type="GO" id="GO:0010019">
    <property type="term" value="P:chloroplast-nucleus signaling pathway"/>
    <property type="evidence" value="ECO:0007669"/>
    <property type="project" value="TreeGrafter"/>
</dbReference>
<keyword evidence="6" id="KW-1185">Reference proteome</keyword>
<keyword evidence="2" id="KW-0677">Repeat</keyword>
<dbReference type="Pfam" id="PF01535">
    <property type="entry name" value="PPR"/>
    <property type="match status" value="1"/>
</dbReference>
<dbReference type="PROSITE" id="PS51375">
    <property type="entry name" value="PPR"/>
    <property type="match status" value="4"/>
</dbReference>
<dbReference type="AlphaFoldDB" id="A0A7J8LEK7"/>
<comment type="similarity">
    <text evidence="1">Belongs to the PPR family. P subfamily.</text>
</comment>
<feature type="repeat" description="PPR" evidence="3">
    <location>
        <begin position="64"/>
        <end position="98"/>
    </location>
</feature>
<evidence type="ECO:0000256" key="2">
    <source>
        <dbReference type="ARBA" id="ARBA00022737"/>
    </source>
</evidence>
<dbReference type="GO" id="GO:0009507">
    <property type="term" value="C:chloroplast"/>
    <property type="evidence" value="ECO:0007669"/>
    <property type="project" value="TreeGrafter"/>
</dbReference>
<evidence type="ECO:0000313" key="6">
    <source>
        <dbReference type="Proteomes" id="UP000593572"/>
    </source>
</evidence>
<organism evidence="5 6">
    <name type="scientific">Gossypium lobatum</name>
    <dbReference type="NCBI Taxonomy" id="34289"/>
    <lineage>
        <taxon>Eukaryota</taxon>
        <taxon>Viridiplantae</taxon>
        <taxon>Streptophyta</taxon>
        <taxon>Embryophyta</taxon>
        <taxon>Tracheophyta</taxon>
        <taxon>Spermatophyta</taxon>
        <taxon>Magnoliopsida</taxon>
        <taxon>eudicotyledons</taxon>
        <taxon>Gunneridae</taxon>
        <taxon>Pentapetalae</taxon>
        <taxon>rosids</taxon>
        <taxon>malvids</taxon>
        <taxon>Malvales</taxon>
        <taxon>Malvaceae</taxon>
        <taxon>Malvoideae</taxon>
        <taxon>Gossypium</taxon>
    </lineage>
</organism>
<evidence type="ECO:0000313" key="5">
    <source>
        <dbReference type="EMBL" id="MBA0550867.1"/>
    </source>
</evidence>
<feature type="non-terminal residue" evidence="5">
    <location>
        <position position="321"/>
    </location>
</feature>
<dbReference type="InterPro" id="IPR002885">
    <property type="entry name" value="PPR_rpt"/>
</dbReference>
<dbReference type="Pfam" id="PF13041">
    <property type="entry name" value="PPR_2"/>
    <property type="match status" value="2"/>
</dbReference>
<dbReference type="InterPro" id="IPR011990">
    <property type="entry name" value="TPR-like_helical_dom_sf"/>
</dbReference>
<feature type="transmembrane region" description="Helical" evidence="4">
    <location>
        <begin position="294"/>
        <end position="320"/>
    </location>
</feature>
<proteinExistence type="inferred from homology"/>
<dbReference type="GO" id="GO:0031930">
    <property type="term" value="P:mitochondria-nucleus signaling pathway"/>
    <property type="evidence" value="ECO:0007669"/>
    <property type="project" value="TreeGrafter"/>
</dbReference>
<dbReference type="Gene3D" id="1.25.40.10">
    <property type="entry name" value="Tetratricopeptide repeat domain"/>
    <property type="match status" value="3"/>
</dbReference>
<protein>
    <recommendedName>
        <fullName evidence="7">Pentatricopeptide repeat-containing protein</fullName>
    </recommendedName>
</protein>
<gene>
    <name evidence="5" type="ORF">Golob_021777</name>
</gene>
<dbReference type="Proteomes" id="UP000593572">
    <property type="component" value="Unassembled WGS sequence"/>
</dbReference>
<dbReference type="EMBL" id="JABEZX010000002">
    <property type="protein sequence ID" value="MBA0550867.1"/>
    <property type="molecule type" value="Genomic_DNA"/>
</dbReference>
<accession>A0A7J8LEK7</accession>